<sequence>MNTLIIDGTFMAQRNRNAGGFTFLDNPNRDRAELLEGLANTIVAEMNQFKGLISRVVWCLDYSSWRKNISPVLPLGMDNIGGDADYKANRDHSDYDSAKFWDAVNEFTEMLSKAGVCVIKQYGAEADDSSYIASRILSNKGLKSILWSSDGDYKSFVEPNVLLFKMPKRELYKIPTEKKNLMESVFGGGVDPTNQIIESAGGQSLVHEVHPLYFVLEQIVRGQKKDNIPPLIQWLSSTGTRQYRPSETHVKKTLSELNLTQKDLTEDMLYDESFISSFVRKLLPITKVDGSLKIKKITKKSLVDYNIILKKGIDTYESPVDENAYDFNVLSHLMHVLTEELNLVMTNTTLSNAYDKIINQQPTNENVNDALKSIGVDNFNYTLLFDPAFLSELHRICYTNKVVEHSLGVWASSRKLAYVSKKEIPSDLWESCTKTLISEFKTKKLDKSKFKSGQSLMATVAPKQNDGSFFGNFNLEDVDL</sequence>
<reference evidence="1 2" key="1">
    <citation type="journal article" date="2019" name="Arch. Virol.">
        <title>A novel jumbo Tenacibaculum maritimum lytic phage with head-fiber-like appendages.</title>
        <authorList>
            <person name="Kawato Y."/>
            <person name="Istiqomah I."/>
            <person name="Gaafar A.Y."/>
            <person name="Hanaoka M."/>
            <person name="Ishimaru K."/>
            <person name="Yasuike M."/>
            <person name="Nishiki I."/>
            <person name="Nakamura Y."/>
            <person name="Fujiwara A."/>
            <person name="Nakai T."/>
        </authorList>
    </citation>
    <scope>NUCLEOTIDE SEQUENCE [LARGE SCALE GENOMIC DNA]</scope>
    <source>
        <strain evidence="1 2">PTm5</strain>
    </source>
</reference>
<evidence type="ECO:0000313" key="1">
    <source>
        <dbReference type="EMBL" id="BBI90982.1"/>
    </source>
</evidence>
<dbReference type="Proteomes" id="UP000424080">
    <property type="component" value="Segment"/>
</dbReference>
<organism evidence="1 2">
    <name type="scientific">Tenacibaculum phage PTm5</name>
    <dbReference type="NCBI Taxonomy" id="2547426"/>
    <lineage>
        <taxon>Viruses</taxon>
        <taxon>Duplodnaviria</taxon>
        <taxon>Heunggongvirae</taxon>
        <taxon>Uroviricota</taxon>
        <taxon>Caudoviricetes</taxon>
        <taxon>Shirahamavirus</taxon>
        <taxon>Shirahamavirus PTm1</taxon>
    </lineage>
</organism>
<name>A0A5S9BZI9_9CAUD</name>
<evidence type="ECO:0000313" key="2">
    <source>
        <dbReference type="Proteomes" id="UP000424080"/>
    </source>
</evidence>
<accession>A0A5S9BZI9</accession>
<dbReference type="EMBL" id="AP019525">
    <property type="protein sequence ID" value="BBI90982.1"/>
    <property type="molecule type" value="Genomic_DNA"/>
</dbReference>
<protein>
    <submittedName>
        <fullName evidence="1">RNase H</fullName>
    </submittedName>
</protein>
<dbReference type="SUPFAM" id="SSF88723">
    <property type="entry name" value="PIN domain-like"/>
    <property type="match status" value="1"/>
</dbReference>
<proteinExistence type="predicted"/>
<dbReference type="Gene3D" id="3.40.50.1010">
    <property type="entry name" value="5'-nuclease"/>
    <property type="match status" value="1"/>
</dbReference>
<dbReference type="InterPro" id="IPR029060">
    <property type="entry name" value="PIN-like_dom_sf"/>
</dbReference>